<evidence type="ECO:0000313" key="2">
    <source>
        <dbReference type="Proteomes" id="UP001519343"/>
    </source>
</evidence>
<proteinExistence type="predicted"/>
<dbReference type="Proteomes" id="UP001519343">
    <property type="component" value="Unassembled WGS sequence"/>
</dbReference>
<dbReference type="EMBL" id="JAGGKT010000028">
    <property type="protein sequence ID" value="MBP1934810.1"/>
    <property type="molecule type" value="Genomic_DNA"/>
</dbReference>
<keyword evidence="2" id="KW-1185">Reference proteome</keyword>
<name>A0ABS4GY56_9BACL</name>
<sequence>MQSANSGGYLMEIGVVLVLGIPDDPDHPILYTQKTSLQLAKPEGQVTKSGV</sequence>
<comment type="caution">
    <text evidence="1">The sequence shown here is derived from an EMBL/GenBank/DDBJ whole genome shotgun (WGS) entry which is preliminary data.</text>
</comment>
<protein>
    <submittedName>
        <fullName evidence="1">Uncharacterized protein</fullName>
    </submittedName>
</protein>
<reference evidence="1 2" key="1">
    <citation type="submission" date="2021-03" db="EMBL/GenBank/DDBJ databases">
        <title>Genomic Encyclopedia of Type Strains, Phase IV (KMG-IV): sequencing the most valuable type-strain genomes for metagenomic binning, comparative biology and taxonomic classification.</title>
        <authorList>
            <person name="Goeker M."/>
        </authorList>
    </citation>
    <scope>NUCLEOTIDE SEQUENCE [LARGE SCALE GENOMIC DNA]</scope>
    <source>
        <strain evidence="1 2">DSM 24738</strain>
    </source>
</reference>
<evidence type="ECO:0000313" key="1">
    <source>
        <dbReference type="EMBL" id="MBP1934810.1"/>
    </source>
</evidence>
<accession>A0ABS4GY56</accession>
<organism evidence="1 2">
    <name type="scientific">Ammoniphilus resinae</name>
    <dbReference type="NCBI Taxonomy" id="861532"/>
    <lineage>
        <taxon>Bacteria</taxon>
        <taxon>Bacillati</taxon>
        <taxon>Bacillota</taxon>
        <taxon>Bacilli</taxon>
        <taxon>Bacillales</taxon>
        <taxon>Paenibacillaceae</taxon>
        <taxon>Aneurinibacillus group</taxon>
        <taxon>Ammoniphilus</taxon>
    </lineage>
</organism>
<gene>
    <name evidence="1" type="ORF">J2Z37_004830</name>
</gene>
<dbReference type="RefSeq" id="WP_209812789.1">
    <property type="nucleotide sequence ID" value="NZ_JAGGKT010000028.1"/>
</dbReference>